<dbReference type="InterPro" id="IPR008210">
    <property type="entry name" value="PEP_carboxykinase_N"/>
</dbReference>
<dbReference type="GO" id="GO:0019543">
    <property type="term" value="P:propionate catabolic process"/>
    <property type="evidence" value="ECO:0007669"/>
    <property type="project" value="TreeGrafter"/>
</dbReference>
<dbReference type="PANTHER" id="PTHR11561:SF0">
    <property type="entry name" value="PHOSPHOENOLPYRUVATE CARBOXYKINASE [GTP]-RELATED"/>
    <property type="match status" value="1"/>
</dbReference>
<dbReference type="GO" id="GO:0030145">
    <property type="term" value="F:manganese ion binding"/>
    <property type="evidence" value="ECO:0007669"/>
    <property type="project" value="TreeGrafter"/>
</dbReference>
<dbReference type="AlphaFoldDB" id="A0A9D4IFA6"/>
<dbReference type="GO" id="GO:0046327">
    <property type="term" value="P:glycerol biosynthetic process from pyruvate"/>
    <property type="evidence" value="ECO:0007669"/>
    <property type="project" value="TreeGrafter"/>
</dbReference>
<evidence type="ECO:0000313" key="3">
    <source>
        <dbReference type="Proteomes" id="UP000828390"/>
    </source>
</evidence>
<feature type="domain" description="Phosphoenolpyruvate carboxykinase GTP-utilising N-terminal" evidence="1">
    <location>
        <begin position="30"/>
        <end position="108"/>
    </location>
</feature>
<accession>A0A9D4IFA6</accession>
<dbReference type="GO" id="GO:0006107">
    <property type="term" value="P:oxaloacetate metabolic process"/>
    <property type="evidence" value="ECO:0007669"/>
    <property type="project" value="TreeGrafter"/>
</dbReference>
<sequence length="109" mass="11808">MAVAKKTHPNILSNKKNKKRCALISCAVHYLSLQRKEGEFVKCMHPVGKPVIRTGDAEFKESRPCNSRGVVIAGLPERNEICSFGSGVSGHSLLGGKCFSLRLGSILGR</sequence>
<name>A0A9D4IFA6_DREPO</name>
<dbReference type="GO" id="GO:0042594">
    <property type="term" value="P:response to starvation"/>
    <property type="evidence" value="ECO:0007669"/>
    <property type="project" value="TreeGrafter"/>
</dbReference>
<gene>
    <name evidence="2" type="ORF">DPMN_173219</name>
</gene>
<reference evidence="2" key="1">
    <citation type="journal article" date="2019" name="bioRxiv">
        <title>The Genome of the Zebra Mussel, Dreissena polymorpha: A Resource for Invasive Species Research.</title>
        <authorList>
            <person name="McCartney M.A."/>
            <person name="Auch B."/>
            <person name="Kono T."/>
            <person name="Mallez S."/>
            <person name="Zhang Y."/>
            <person name="Obille A."/>
            <person name="Becker A."/>
            <person name="Abrahante J.E."/>
            <person name="Garbe J."/>
            <person name="Badalamenti J.P."/>
            <person name="Herman A."/>
            <person name="Mangelson H."/>
            <person name="Liachko I."/>
            <person name="Sullivan S."/>
            <person name="Sone E.D."/>
            <person name="Koren S."/>
            <person name="Silverstein K.A.T."/>
            <person name="Beckman K.B."/>
            <person name="Gohl D.M."/>
        </authorList>
    </citation>
    <scope>NUCLEOTIDE SEQUENCE</scope>
    <source>
        <strain evidence="2">Duluth1</strain>
        <tissue evidence="2">Whole animal</tissue>
    </source>
</reference>
<proteinExistence type="predicted"/>
<dbReference type="InterPro" id="IPR008209">
    <property type="entry name" value="PEP_carboxykinase_GTP"/>
</dbReference>
<comment type="caution">
    <text evidence="2">The sequence shown here is derived from an EMBL/GenBank/DDBJ whole genome shotgun (WGS) entry which is preliminary data.</text>
</comment>
<dbReference type="GO" id="GO:0071333">
    <property type="term" value="P:cellular response to glucose stimulus"/>
    <property type="evidence" value="ECO:0007669"/>
    <property type="project" value="TreeGrafter"/>
</dbReference>
<dbReference type="Proteomes" id="UP000828390">
    <property type="component" value="Unassembled WGS sequence"/>
</dbReference>
<organism evidence="2 3">
    <name type="scientific">Dreissena polymorpha</name>
    <name type="common">Zebra mussel</name>
    <name type="synonym">Mytilus polymorpha</name>
    <dbReference type="NCBI Taxonomy" id="45954"/>
    <lineage>
        <taxon>Eukaryota</taxon>
        <taxon>Metazoa</taxon>
        <taxon>Spiralia</taxon>
        <taxon>Lophotrochozoa</taxon>
        <taxon>Mollusca</taxon>
        <taxon>Bivalvia</taxon>
        <taxon>Autobranchia</taxon>
        <taxon>Heteroconchia</taxon>
        <taxon>Euheterodonta</taxon>
        <taxon>Imparidentia</taxon>
        <taxon>Neoheterodontei</taxon>
        <taxon>Myida</taxon>
        <taxon>Dreissenoidea</taxon>
        <taxon>Dreissenidae</taxon>
        <taxon>Dreissena</taxon>
    </lineage>
</organism>
<dbReference type="GO" id="GO:0004613">
    <property type="term" value="F:phosphoenolpyruvate carboxykinase (GTP) activity"/>
    <property type="evidence" value="ECO:0007669"/>
    <property type="project" value="TreeGrafter"/>
</dbReference>
<dbReference type="Pfam" id="PF17297">
    <property type="entry name" value="PEPCK_N"/>
    <property type="match status" value="1"/>
</dbReference>
<dbReference type="Gene3D" id="3.40.449.10">
    <property type="entry name" value="Phosphoenolpyruvate Carboxykinase, domain 1"/>
    <property type="match status" value="1"/>
</dbReference>
<dbReference type="GO" id="GO:0006094">
    <property type="term" value="P:gluconeogenesis"/>
    <property type="evidence" value="ECO:0007669"/>
    <property type="project" value="InterPro"/>
</dbReference>
<dbReference type="GO" id="GO:0005829">
    <property type="term" value="C:cytosol"/>
    <property type="evidence" value="ECO:0007669"/>
    <property type="project" value="TreeGrafter"/>
</dbReference>
<dbReference type="GO" id="GO:0033993">
    <property type="term" value="P:response to lipid"/>
    <property type="evidence" value="ECO:0007669"/>
    <property type="project" value="TreeGrafter"/>
</dbReference>
<dbReference type="EMBL" id="JAIWYP010000009">
    <property type="protein sequence ID" value="KAH3771890.1"/>
    <property type="molecule type" value="Genomic_DNA"/>
</dbReference>
<evidence type="ECO:0000259" key="1">
    <source>
        <dbReference type="Pfam" id="PF17297"/>
    </source>
</evidence>
<dbReference type="InterPro" id="IPR035078">
    <property type="entry name" value="PEP_carboxykinase_GTP_N"/>
</dbReference>
<keyword evidence="3" id="KW-1185">Reference proteome</keyword>
<dbReference type="GO" id="GO:0005525">
    <property type="term" value="F:GTP binding"/>
    <property type="evidence" value="ECO:0007669"/>
    <property type="project" value="InterPro"/>
</dbReference>
<dbReference type="PANTHER" id="PTHR11561">
    <property type="entry name" value="PHOSPHOENOLPYRUVATE CARBOXYKINASE"/>
    <property type="match status" value="1"/>
</dbReference>
<reference evidence="2" key="2">
    <citation type="submission" date="2020-11" db="EMBL/GenBank/DDBJ databases">
        <authorList>
            <person name="McCartney M.A."/>
            <person name="Auch B."/>
            <person name="Kono T."/>
            <person name="Mallez S."/>
            <person name="Becker A."/>
            <person name="Gohl D.M."/>
            <person name="Silverstein K.A.T."/>
            <person name="Koren S."/>
            <person name="Bechman K.B."/>
            <person name="Herman A."/>
            <person name="Abrahante J.E."/>
            <person name="Garbe J."/>
        </authorList>
    </citation>
    <scope>NUCLEOTIDE SEQUENCE</scope>
    <source>
        <strain evidence="2">Duluth1</strain>
        <tissue evidence="2">Whole animal</tissue>
    </source>
</reference>
<protein>
    <recommendedName>
        <fullName evidence="1">Phosphoenolpyruvate carboxykinase GTP-utilising N-terminal domain-containing protein</fullName>
    </recommendedName>
</protein>
<dbReference type="SUPFAM" id="SSF68923">
    <property type="entry name" value="PEP carboxykinase N-terminal domain"/>
    <property type="match status" value="1"/>
</dbReference>
<evidence type="ECO:0000313" key="2">
    <source>
        <dbReference type="EMBL" id="KAH3771890.1"/>
    </source>
</evidence>